<protein>
    <recommendedName>
        <fullName evidence="2">Gp6 domain containing protein</fullName>
    </recommendedName>
</protein>
<reference evidence="1" key="1">
    <citation type="submission" date="2020-05" db="EMBL/GenBank/DDBJ databases">
        <authorList>
            <person name="Chiriac C."/>
            <person name="Salcher M."/>
            <person name="Ghai R."/>
            <person name="Kavagutti S V."/>
        </authorList>
    </citation>
    <scope>NUCLEOTIDE SEQUENCE</scope>
</reference>
<sequence>KGTEMPSIVSTAQLRSILGVSVSLYPDSYLDEIINTAEAVILPMLVANTNAVNAYELTDNVAIYYTQREHHFVAGQSIIVTGLPAPFSATVTVVKTGVFHFTAAITSANVTLRDIIPTGTATLSGYSAVDIYANSPPIESAILAVSVEVFQSRVAAGGEIQGVDFASTPYRMGRSLTNRVSTLLQPFLDVETICQ</sequence>
<evidence type="ECO:0000313" key="1">
    <source>
        <dbReference type="EMBL" id="CAB4195180.1"/>
    </source>
</evidence>
<feature type="non-terminal residue" evidence="1">
    <location>
        <position position="1"/>
    </location>
</feature>
<organism evidence="1">
    <name type="scientific">uncultured Caudovirales phage</name>
    <dbReference type="NCBI Taxonomy" id="2100421"/>
    <lineage>
        <taxon>Viruses</taxon>
        <taxon>Duplodnaviria</taxon>
        <taxon>Heunggongvirae</taxon>
        <taxon>Uroviricota</taxon>
        <taxon>Caudoviricetes</taxon>
        <taxon>Peduoviridae</taxon>
        <taxon>Maltschvirus</taxon>
        <taxon>Maltschvirus maltsch</taxon>
    </lineage>
</organism>
<dbReference type="EMBL" id="LR797236">
    <property type="protein sequence ID" value="CAB4195180.1"/>
    <property type="molecule type" value="Genomic_DNA"/>
</dbReference>
<evidence type="ECO:0008006" key="2">
    <source>
        <dbReference type="Google" id="ProtNLM"/>
    </source>
</evidence>
<gene>
    <name evidence="1" type="ORF">UFOVP1285_1</name>
</gene>
<name>A0A6J5RCE8_9CAUD</name>
<accession>A0A6J5RCE8</accession>
<proteinExistence type="predicted"/>